<sequence length="192" mass="20755">MNQFVGQRQALFPAFFEGGAHDGVQQHLAVGRQRAVGHLEEMVVALVAEVLERADRDDAVDGLVKFLPSLQQHSSGAGGVHLVEHFLDMTGLVLRQRQAHDIDVVFLDGAPHGRAPAAADVQQRHPGFEVQLAQGQVDLGDLGLLQRHVVAFEVGTAVGLGGVQEQPEKVVGEVVMSLHVSKMRRELHGHTD</sequence>
<evidence type="ECO:0000313" key="3">
    <source>
        <dbReference type="Proteomes" id="UP000039217"/>
    </source>
</evidence>
<organism evidence="1 3">
    <name type="scientific">Mycobacterium tuberculosis</name>
    <dbReference type="NCBI Taxonomy" id="1773"/>
    <lineage>
        <taxon>Bacteria</taxon>
        <taxon>Bacillati</taxon>
        <taxon>Actinomycetota</taxon>
        <taxon>Actinomycetes</taxon>
        <taxon>Mycobacteriales</taxon>
        <taxon>Mycobacteriaceae</taxon>
        <taxon>Mycobacterium</taxon>
        <taxon>Mycobacterium tuberculosis complex</taxon>
    </lineage>
</organism>
<dbReference type="Proteomes" id="UP000039217">
    <property type="component" value="Unassembled WGS sequence"/>
</dbReference>
<gene>
    <name evidence="1" type="ORF">ERS007661_03193</name>
    <name evidence="2" type="ORF">ERS007720_02976</name>
</gene>
<name>A0A655FN91_MYCTX</name>
<protein>
    <submittedName>
        <fullName evidence="1">Uncharacterized protein</fullName>
    </submittedName>
</protein>
<reference evidence="3 4" key="1">
    <citation type="submission" date="2015-03" db="EMBL/GenBank/DDBJ databases">
        <authorList>
            <consortium name="Pathogen Informatics"/>
        </authorList>
    </citation>
    <scope>NUCLEOTIDE SEQUENCE [LARGE SCALE GENOMIC DNA]</scope>
    <source>
        <strain evidence="1 3">D00501624</strain>
        <strain evidence="2 4">M09401471</strain>
    </source>
</reference>
<evidence type="ECO:0000313" key="1">
    <source>
        <dbReference type="EMBL" id="CNV85812.1"/>
    </source>
</evidence>
<accession>A0A655FN91</accession>
<dbReference type="EMBL" id="CSAJ01000433">
    <property type="protein sequence ID" value="COW63175.1"/>
    <property type="molecule type" value="Genomic_DNA"/>
</dbReference>
<dbReference type="AlphaFoldDB" id="A0A655FN91"/>
<evidence type="ECO:0000313" key="2">
    <source>
        <dbReference type="EMBL" id="COW63175.1"/>
    </source>
</evidence>
<dbReference type="EMBL" id="CQQC01001336">
    <property type="protein sequence ID" value="CNV85812.1"/>
    <property type="molecule type" value="Genomic_DNA"/>
</dbReference>
<evidence type="ECO:0000313" key="4">
    <source>
        <dbReference type="Proteomes" id="UP000044938"/>
    </source>
</evidence>
<proteinExistence type="predicted"/>
<dbReference type="Proteomes" id="UP000044938">
    <property type="component" value="Unassembled WGS sequence"/>
</dbReference>